<dbReference type="GO" id="GO:0006020">
    <property type="term" value="P:inositol metabolic process"/>
    <property type="evidence" value="ECO:0007669"/>
    <property type="project" value="TreeGrafter"/>
</dbReference>
<accession>A0A918GQP3</accession>
<keyword evidence="3" id="KW-1185">Reference proteome</keyword>
<dbReference type="Gene3D" id="3.40.190.80">
    <property type="match status" value="1"/>
</dbReference>
<evidence type="ECO:0000313" key="2">
    <source>
        <dbReference type="EMBL" id="GGS51471.1"/>
    </source>
</evidence>
<proteinExistence type="predicted"/>
<feature type="binding site" evidence="1">
    <location>
        <position position="81"/>
    </location>
    <ligand>
        <name>Mg(2+)</name>
        <dbReference type="ChEBI" id="CHEBI:18420"/>
        <label>1</label>
        <note>catalytic</note>
    </ligand>
</feature>
<keyword evidence="1" id="KW-0479">Metal-binding</keyword>
<reference evidence="2" key="2">
    <citation type="submission" date="2020-09" db="EMBL/GenBank/DDBJ databases">
        <authorList>
            <person name="Sun Q."/>
            <person name="Ohkuma M."/>
        </authorList>
    </citation>
    <scope>NUCLEOTIDE SEQUENCE</scope>
    <source>
        <strain evidence="2">JCM 3276</strain>
    </source>
</reference>
<dbReference type="RefSeq" id="WP_189213337.1">
    <property type="nucleotide sequence ID" value="NZ_BMRB01000006.1"/>
</dbReference>
<comment type="cofactor">
    <cofactor evidence="1">
        <name>Mg(2+)</name>
        <dbReference type="ChEBI" id="CHEBI:18420"/>
    </cofactor>
</comment>
<comment type="caution">
    <text evidence="2">The sequence shown here is derived from an EMBL/GenBank/DDBJ whole genome shotgun (WGS) entry which is preliminary data.</text>
</comment>
<dbReference type="GO" id="GO:0008934">
    <property type="term" value="F:inositol monophosphate 1-phosphatase activity"/>
    <property type="evidence" value="ECO:0007669"/>
    <property type="project" value="TreeGrafter"/>
</dbReference>
<dbReference type="Gene3D" id="3.30.540.10">
    <property type="entry name" value="Fructose-1,6-Bisphosphatase, subunit A, domain 1"/>
    <property type="match status" value="1"/>
</dbReference>
<dbReference type="InterPro" id="IPR000760">
    <property type="entry name" value="Inositol_monophosphatase-like"/>
</dbReference>
<dbReference type="AlphaFoldDB" id="A0A918GQP3"/>
<evidence type="ECO:0000256" key="1">
    <source>
        <dbReference type="PIRSR" id="PIRSR600760-2"/>
    </source>
</evidence>
<feature type="binding site" evidence="1">
    <location>
        <position position="83"/>
    </location>
    <ligand>
        <name>Mg(2+)</name>
        <dbReference type="ChEBI" id="CHEBI:18420"/>
        <label>1</label>
        <note>catalytic</note>
    </ligand>
</feature>
<dbReference type="PANTHER" id="PTHR20854:SF4">
    <property type="entry name" value="INOSITOL-1-MONOPHOSPHATASE-RELATED"/>
    <property type="match status" value="1"/>
</dbReference>
<dbReference type="PANTHER" id="PTHR20854">
    <property type="entry name" value="INOSITOL MONOPHOSPHATASE"/>
    <property type="match status" value="1"/>
</dbReference>
<protein>
    <submittedName>
        <fullName evidence="2">Phosphatase</fullName>
    </submittedName>
</protein>
<organism evidence="2 3">
    <name type="scientific">Actinokineospora fastidiosa</name>
    <dbReference type="NCBI Taxonomy" id="1816"/>
    <lineage>
        <taxon>Bacteria</taxon>
        <taxon>Bacillati</taxon>
        <taxon>Actinomycetota</taxon>
        <taxon>Actinomycetes</taxon>
        <taxon>Pseudonocardiales</taxon>
        <taxon>Pseudonocardiaceae</taxon>
        <taxon>Actinokineospora</taxon>
    </lineage>
</organism>
<dbReference type="PRINTS" id="PR00377">
    <property type="entry name" value="IMPHPHTASES"/>
</dbReference>
<dbReference type="Pfam" id="PF00459">
    <property type="entry name" value="Inositol_P"/>
    <property type="match status" value="1"/>
</dbReference>
<dbReference type="GO" id="GO:0046872">
    <property type="term" value="F:metal ion binding"/>
    <property type="evidence" value="ECO:0007669"/>
    <property type="project" value="UniProtKB-KW"/>
</dbReference>
<sequence length="261" mass="26878">MGETDAELAARAAEAGAEVVRSLRGRALRRFAKDADDFATEADVAAERAILAVLRAARPDDAVVGEELGATGQADRTWLVDPLCGTHNYAVGTPLVAVNVALRVHGEITAAAVADPFSGEVFRTDGALAPDPASRIVDVDIDPPFPNRDRFSAARLLADPAFTARFRPRVLSTSLALAWVAAGKRAGYVTDGHLRDSVHFSAAIALCQAAGCVVSNLVGGPLHTGAQGLVAAADARTHADLVAVIAADQAAATDAAPCTGR</sequence>
<reference evidence="2" key="1">
    <citation type="journal article" date="2014" name="Int. J. Syst. Evol. Microbiol.">
        <title>Complete genome sequence of Corynebacterium casei LMG S-19264T (=DSM 44701T), isolated from a smear-ripened cheese.</title>
        <authorList>
            <consortium name="US DOE Joint Genome Institute (JGI-PGF)"/>
            <person name="Walter F."/>
            <person name="Albersmeier A."/>
            <person name="Kalinowski J."/>
            <person name="Ruckert C."/>
        </authorList>
    </citation>
    <scope>NUCLEOTIDE SEQUENCE</scope>
    <source>
        <strain evidence="2">JCM 3276</strain>
    </source>
</reference>
<gene>
    <name evidence="2" type="ORF">GCM10010171_53150</name>
</gene>
<dbReference type="EMBL" id="BMRB01000006">
    <property type="protein sequence ID" value="GGS51471.1"/>
    <property type="molecule type" value="Genomic_DNA"/>
</dbReference>
<name>A0A918GQP3_9PSEU</name>
<evidence type="ECO:0000313" key="3">
    <source>
        <dbReference type="Proteomes" id="UP000660680"/>
    </source>
</evidence>
<dbReference type="SUPFAM" id="SSF56655">
    <property type="entry name" value="Carbohydrate phosphatase"/>
    <property type="match status" value="1"/>
</dbReference>
<dbReference type="CDD" id="cd01637">
    <property type="entry name" value="IMPase_like"/>
    <property type="match status" value="1"/>
</dbReference>
<keyword evidence="1" id="KW-0460">Magnesium</keyword>
<dbReference type="Proteomes" id="UP000660680">
    <property type="component" value="Unassembled WGS sequence"/>
</dbReference>
<feature type="binding site" evidence="1">
    <location>
        <position position="66"/>
    </location>
    <ligand>
        <name>Mg(2+)</name>
        <dbReference type="ChEBI" id="CHEBI:18420"/>
        <label>1</label>
        <note>catalytic</note>
    </ligand>
</feature>
<dbReference type="GO" id="GO:0007165">
    <property type="term" value="P:signal transduction"/>
    <property type="evidence" value="ECO:0007669"/>
    <property type="project" value="TreeGrafter"/>
</dbReference>